<dbReference type="InterPro" id="IPR016166">
    <property type="entry name" value="FAD-bd_PCMH"/>
</dbReference>
<dbReference type="Proteomes" id="UP000789405">
    <property type="component" value="Unassembled WGS sequence"/>
</dbReference>
<feature type="domain" description="FAD-binding PCMH-type" evidence="1">
    <location>
        <begin position="42"/>
        <end position="233"/>
    </location>
</feature>
<dbReference type="PANTHER" id="PTHR43762:SF1">
    <property type="entry name" value="D-ARABINONO-1,4-LACTONE OXIDASE"/>
    <property type="match status" value="1"/>
</dbReference>
<organism evidence="2 3">
    <name type="scientific">Dentiscutata erythropus</name>
    <dbReference type="NCBI Taxonomy" id="1348616"/>
    <lineage>
        <taxon>Eukaryota</taxon>
        <taxon>Fungi</taxon>
        <taxon>Fungi incertae sedis</taxon>
        <taxon>Mucoromycota</taxon>
        <taxon>Glomeromycotina</taxon>
        <taxon>Glomeromycetes</taxon>
        <taxon>Diversisporales</taxon>
        <taxon>Gigasporaceae</taxon>
        <taxon>Dentiscutata</taxon>
    </lineage>
</organism>
<evidence type="ECO:0000313" key="3">
    <source>
        <dbReference type="Proteomes" id="UP000789405"/>
    </source>
</evidence>
<dbReference type="Gene3D" id="3.30.43.10">
    <property type="entry name" value="Uridine Diphospho-n-acetylenolpyruvylglucosamine Reductase, domain 2"/>
    <property type="match status" value="1"/>
</dbReference>
<proteinExistence type="predicted"/>
<feature type="non-terminal residue" evidence="2">
    <location>
        <position position="474"/>
    </location>
</feature>
<dbReference type="PANTHER" id="PTHR43762">
    <property type="entry name" value="L-GULONOLACTONE OXIDASE"/>
    <property type="match status" value="1"/>
</dbReference>
<reference evidence="2" key="1">
    <citation type="submission" date="2021-06" db="EMBL/GenBank/DDBJ databases">
        <authorList>
            <person name="Kallberg Y."/>
            <person name="Tangrot J."/>
            <person name="Rosling A."/>
        </authorList>
    </citation>
    <scope>NUCLEOTIDE SEQUENCE</scope>
    <source>
        <strain evidence="2">MA453B</strain>
    </source>
</reference>
<evidence type="ECO:0000313" key="2">
    <source>
        <dbReference type="EMBL" id="CAG8656562.1"/>
    </source>
</evidence>
<dbReference type="PROSITE" id="PS51387">
    <property type="entry name" value="FAD_PCMH"/>
    <property type="match status" value="1"/>
</dbReference>
<keyword evidence="3" id="KW-1185">Reference proteome</keyword>
<dbReference type="InterPro" id="IPR016167">
    <property type="entry name" value="FAD-bd_PCMH_sub1"/>
</dbReference>
<dbReference type="AlphaFoldDB" id="A0A9N9H984"/>
<comment type="caution">
    <text evidence="2">The sequence shown here is derived from an EMBL/GenBank/DDBJ whole genome shotgun (WGS) entry which is preliminary data.</text>
</comment>
<accession>A0A9N9H984</accession>
<dbReference type="GO" id="GO:0016899">
    <property type="term" value="F:oxidoreductase activity, acting on the CH-OH group of donors, oxygen as acceptor"/>
    <property type="evidence" value="ECO:0007669"/>
    <property type="project" value="InterPro"/>
</dbReference>
<dbReference type="Gene3D" id="3.30.70.2520">
    <property type="match status" value="1"/>
</dbReference>
<dbReference type="GO" id="GO:0071949">
    <property type="term" value="F:FAD binding"/>
    <property type="evidence" value="ECO:0007669"/>
    <property type="project" value="InterPro"/>
</dbReference>
<sequence length="474" mass="53913">MLVNVPRRVLTTKTLNLNKINNFISLKNSRFIQNASFKYLDDIPVKKGIYRPQNTNQVVELVNYARSKGAILRVMGAGHSVKEAIYAKNSNHNHINAILDGDLRKVHQIKINENGETASVDVGAGCHLGRDPSDDESTLKNSFNFQVDEKGYALPILGGMSHQTIAGFLSTSTAGGSLKHTIADVLEEIEVVNGKGEVVTLNKHTNENVFNASVVSMGLFGIITRARFKLPEKYLVTGTEINQVFKHSLLVSEDGHYAKLHDALTENEYFHMNWFPQKYVQRTTEWSGAKAGSGLDMKPYNHTLKVFKMDVKAYLALCFCNIFLNIFGGDKNFTQTIIGKVLNQFVPIGKPQEFTDLWYNALPNDDQADVDYLIKTSFTEIWFPLEQIDEVMTKLEKLFSDHPSYAGNFALELYGAKRSPYWLSPSYEHDVFRVDPYWWEHNFGDPREYFEKFWNILLPINGARLHWGKYLPEP</sequence>
<evidence type="ECO:0000259" key="1">
    <source>
        <dbReference type="PROSITE" id="PS51387"/>
    </source>
</evidence>
<name>A0A9N9H984_9GLOM</name>
<dbReference type="EMBL" id="CAJVPY010006117">
    <property type="protein sequence ID" value="CAG8656562.1"/>
    <property type="molecule type" value="Genomic_DNA"/>
</dbReference>
<dbReference type="InterPro" id="IPR010031">
    <property type="entry name" value="FAD_lactone_oxidase-like"/>
</dbReference>
<protein>
    <submittedName>
        <fullName evidence="2">20480_t:CDS:1</fullName>
    </submittedName>
</protein>
<dbReference type="InterPro" id="IPR016169">
    <property type="entry name" value="FAD-bd_PCMH_sub2"/>
</dbReference>
<gene>
    <name evidence="2" type="ORF">DERYTH_LOCUS10477</name>
</gene>
<dbReference type="OrthoDB" id="371463at2759"/>
<dbReference type="SUPFAM" id="SSF56176">
    <property type="entry name" value="FAD-binding/transporter-associated domain-like"/>
    <property type="match status" value="1"/>
</dbReference>
<dbReference type="InterPro" id="IPR036318">
    <property type="entry name" value="FAD-bd_PCMH-like_sf"/>
</dbReference>
<dbReference type="Gene3D" id="3.30.465.10">
    <property type="match status" value="1"/>
</dbReference>